<gene>
    <name evidence="4" type="ORF">BUALT_Bualt07G0141900</name>
</gene>
<dbReference type="Pfam" id="PF14111">
    <property type="entry name" value="DUF4283"/>
    <property type="match status" value="1"/>
</dbReference>
<evidence type="ECO:0000313" key="4">
    <source>
        <dbReference type="EMBL" id="KAG8379940.1"/>
    </source>
</evidence>
<dbReference type="InterPro" id="IPR025558">
    <property type="entry name" value="DUF4283"/>
</dbReference>
<keyword evidence="5" id="KW-1185">Reference proteome</keyword>
<name>A0AAV6XF23_9LAMI</name>
<evidence type="ECO:0000256" key="1">
    <source>
        <dbReference type="SAM" id="MobiDB-lite"/>
    </source>
</evidence>
<dbReference type="Proteomes" id="UP000826271">
    <property type="component" value="Unassembled WGS sequence"/>
</dbReference>
<feature type="domain" description="DUF4283" evidence="2">
    <location>
        <begin position="44"/>
        <end position="116"/>
    </location>
</feature>
<dbReference type="Pfam" id="PF14392">
    <property type="entry name" value="zf-CCHC_4"/>
    <property type="match status" value="1"/>
</dbReference>
<evidence type="ECO:0000259" key="3">
    <source>
        <dbReference type="Pfam" id="PF14392"/>
    </source>
</evidence>
<proteinExistence type="predicted"/>
<feature type="domain" description="Zinc knuckle CX2CX4HX4C" evidence="3">
    <location>
        <begin position="137"/>
        <end position="183"/>
    </location>
</feature>
<dbReference type="AlphaFoldDB" id="A0AAV6XF23"/>
<accession>A0AAV6XF23</accession>
<evidence type="ECO:0008006" key="6">
    <source>
        <dbReference type="Google" id="ProtNLM"/>
    </source>
</evidence>
<feature type="region of interest" description="Disordered" evidence="1">
    <location>
        <begin position="212"/>
        <end position="273"/>
    </location>
</feature>
<dbReference type="PANTHER" id="PTHR31286:SF178">
    <property type="entry name" value="DUF4283 DOMAIN-CONTAINING PROTEIN"/>
    <property type="match status" value="1"/>
</dbReference>
<dbReference type="InterPro" id="IPR025836">
    <property type="entry name" value="Zn_knuckle_CX2CX4HX4C"/>
</dbReference>
<evidence type="ECO:0000313" key="5">
    <source>
        <dbReference type="Proteomes" id="UP000826271"/>
    </source>
</evidence>
<dbReference type="PANTHER" id="PTHR31286">
    <property type="entry name" value="GLYCINE-RICH CELL WALL STRUCTURAL PROTEIN 1.8-LIKE"/>
    <property type="match status" value="1"/>
</dbReference>
<feature type="compositionally biased region" description="Basic and acidic residues" evidence="1">
    <location>
        <begin position="244"/>
        <end position="264"/>
    </location>
</feature>
<sequence length="355" mass="39820">MENPRQSDEEEILRMEELLSLAAKEDKEMEIPQNVWQSGQNVTGHMVIGRLVTSRKFSFAALRSTLITVFNTVRKVDIMNLDDNPFLVTFDHVRDRDRVLDEGPWSFVNNLVVLRHLRDIPRKGSGWSSFLRLKACIDITKPLRRSFNLKSPSGNVFKLSVAYERLPNFCYFCRVLGHTEKNCGLRYNDNFVDPGLPFPFSPKLRATPRRQSFFTSSGTHSSSSGSNGNENCGGSSSGRRHSPAKSDGRNLSESFLRENPRESSRVSASPGFEPFVVPPRSRSLYLVDEEDSGESPLTGNLEALAPNSLPSLSNIATGRYIPPNQRTPLMSSARSLHNSPLLTPNTFLTATQIEW</sequence>
<evidence type="ECO:0000259" key="2">
    <source>
        <dbReference type="Pfam" id="PF14111"/>
    </source>
</evidence>
<protein>
    <recommendedName>
        <fullName evidence="6">DUF4283 domain-containing protein</fullName>
    </recommendedName>
</protein>
<comment type="caution">
    <text evidence="4">The sequence shown here is derived from an EMBL/GenBank/DDBJ whole genome shotgun (WGS) entry which is preliminary data.</text>
</comment>
<feature type="compositionally biased region" description="Low complexity" evidence="1">
    <location>
        <begin position="216"/>
        <end position="234"/>
    </location>
</feature>
<dbReference type="InterPro" id="IPR040256">
    <property type="entry name" value="At4g02000-like"/>
</dbReference>
<reference evidence="4" key="1">
    <citation type="submission" date="2019-10" db="EMBL/GenBank/DDBJ databases">
        <authorList>
            <person name="Zhang R."/>
            <person name="Pan Y."/>
            <person name="Wang J."/>
            <person name="Ma R."/>
            <person name="Yu S."/>
        </authorList>
    </citation>
    <scope>NUCLEOTIDE SEQUENCE</scope>
    <source>
        <strain evidence="4">LA-IB0</strain>
        <tissue evidence="4">Leaf</tissue>
    </source>
</reference>
<organism evidence="4 5">
    <name type="scientific">Buddleja alternifolia</name>
    <dbReference type="NCBI Taxonomy" id="168488"/>
    <lineage>
        <taxon>Eukaryota</taxon>
        <taxon>Viridiplantae</taxon>
        <taxon>Streptophyta</taxon>
        <taxon>Embryophyta</taxon>
        <taxon>Tracheophyta</taxon>
        <taxon>Spermatophyta</taxon>
        <taxon>Magnoliopsida</taxon>
        <taxon>eudicotyledons</taxon>
        <taxon>Gunneridae</taxon>
        <taxon>Pentapetalae</taxon>
        <taxon>asterids</taxon>
        <taxon>lamiids</taxon>
        <taxon>Lamiales</taxon>
        <taxon>Scrophulariaceae</taxon>
        <taxon>Buddlejeae</taxon>
        <taxon>Buddleja</taxon>
    </lineage>
</organism>
<dbReference type="EMBL" id="WHWC01000007">
    <property type="protein sequence ID" value="KAG8379940.1"/>
    <property type="molecule type" value="Genomic_DNA"/>
</dbReference>